<name>A0A2H0XA61_UNCKA</name>
<gene>
    <name evidence="2" type="ORF">COT52_00660</name>
</gene>
<dbReference type="InterPro" id="IPR007445">
    <property type="entry name" value="PilO"/>
</dbReference>
<dbReference type="EMBL" id="PEYW01000007">
    <property type="protein sequence ID" value="PIS21049.1"/>
    <property type="molecule type" value="Genomic_DNA"/>
</dbReference>
<reference evidence="3" key="1">
    <citation type="submission" date="2017-09" db="EMBL/GenBank/DDBJ databases">
        <title>Depth-based differentiation of microbial function through sediment-hosted aquifers and enrichment of novel symbionts in the deep terrestrial subsurface.</title>
        <authorList>
            <person name="Probst A.J."/>
            <person name="Ladd B."/>
            <person name="Jarett J.K."/>
            <person name="Geller-Mcgrath D.E."/>
            <person name="Sieber C.M.K."/>
            <person name="Emerson J.B."/>
            <person name="Anantharaman K."/>
            <person name="Thomas B.C."/>
            <person name="Malmstrom R."/>
            <person name="Stieglmeier M."/>
            <person name="Klingl A."/>
            <person name="Woyke T."/>
            <person name="Ryan C.M."/>
            <person name="Banfield J.F."/>
        </authorList>
    </citation>
    <scope>NUCLEOTIDE SEQUENCE [LARGE SCALE GENOMIC DNA]</scope>
</reference>
<evidence type="ECO:0000313" key="2">
    <source>
        <dbReference type="EMBL" id="PIS21049.1"/>
    </source>
</evidence>
<dbReference type="Proteomes" id="UP000231414">
    <property type="component" value="Unassembled WGS sequence"/>
</dbReference>
<organism evidence="2 3">
    <name type="scientific">candidate division WWE3 bacterium CG08_land_8_20_14_0_20_43_13</name>
    <dbReference type="NCBI Taxonomy" id="1975087"/>
    <lineage>
        <taxon>Bacteria</taxon>
        <taxon>Katanobacteria</taxon>
    </lineage>
</organism>
<keyword evidence="1" id="KW-0472">Membrane</keyword>
<dbReference type="AlphaFoldDB" id="A0A2H0XA61"/>
<evidence type="ECO:0000313" key="3">
    <source>
        <dbReference type="Proteomes" id="UP000231414"/>
    </source>
</evidence>
<keyword evidence="1" id="KW-0812">Transmembrane</keyword>
<sequence>MSDQPDWVKYGQHTSLAWRRSIRPYLVDSEKKKYTILGLTLSSLIIFGWFAIKPAAITVISLLTQIKQYREINQALDKKSNAITQAREDYLSKRQYLKSIEDAIPTNQASSKLLNTLEEIAANNLCQIGRISFSKDTSQKNIGKIELMKLELLATGTKDNIFNFIKGIETNERIFQIEALRLTSKEDTKTEQEYLIANLKLKTYYYNDE</sequence>
<accession>A0A2H0XA61</accession>
<comment type="caution">
    <text evidence="2">The sequence shown here is derived from an EMBL/GenBank/DDBJ whole genome shotgun (WGS) entry which is preliminary data.</text>
</comment>
<protein>
    <submittedName>
        <fullName evidence="2">Uncharacterized protein</fullName>
    </submittedName>
</protein>
<dbReference type="GO" id="GO:0043107">
    <property type="term" value="P:type IV pilus-dependent motility"/>
    <property type="evidence" value="ECO:0007669"/>
    <property type="project" value="InterPro"/>
</dbReference>
<dbReference type="Pfam" id="PF04350">
    <property type="entry name" value="PilO"/>
    <property type="match status" value="1"/>
</dbReference>
<keyword evidence="1" id="KW-1133">Transmembrane helix</keyword>
<dbReference type="InterPro" id="IPR014717">
    <property type="entry name" value="Transl_elong_EF1B/ribsomal_bS6"/>
</dbReference>
<dbReference type="Gene3D" id="3.30.70.60">
    <property type="match status" value="1"/>
</dbReference>
<evidence type="ECO:0000256" key="1">
    <source>
        <dbReference type="SAM" id="Phobius"/>
    </source>
</evidence>
<dbReference type="GO" id="GO:0043683">
    <property type="term" value="P:type IV pilus assembly"/>
    <property type="evidence" value="ECO:0007669"/>
    <property type="project" value="InterPro"/>
</dbReference>
<feature type="transmembrane region" description="Helical" evidence="1">
    <location>
        <begin position="34"/>
        <end position="52"/>
    </location>
</feature>
<proteinExistence type="predicted"/>